<proteinExistence type="predicted"/>
<sequence>MAAGASCYEGASNGKLHHEWADIRYYGNQIPLYPFGYGLSYTTFQYSDLVVTPILKLCETLDLSVQVNSSVHEAGPMQLCQFPAGSLVGVQRVTNSQSGSVKFSLSVLPRQRAIWTNYWILEPGKFSLYVGGQQPFQVTKVPSNVLQASFTVQGEARPLNTC</sequence>
<dbReference type="InterPro" id="IPR036881">
    <property type="entry name" value="Glyco_hydro_3_C_sf"/>
</dbReference>
<accession>A0ABN9LCJ3</accession>
<evidence type="ECO:0000256" key="1">
    <source>
        <dbReference type="ARBA" id="ARBA00022801"/>
    </source>
</evidence>
<comment type="caution">
    <text evidence="2">The sequence shown here is derived from an EMBL/GenBank/DDBJ whole genome shotgun (WGS) entry which is preliminary data.</text>
</comment>
<organism evidence="2 3">
    <name type="scientific">Ranitomeya imitator</name>
    <name type="common">mimic poison frog</name>
    <dbReference type="NCBI Taxonomy" id="111125"/>
    <lineage>
        <taxon>Eukaryota</taxon>
        <taxon>Metazoa</taxon>
        <taxon>Chordata</taxon>
        <taxon>Craniata</taxon>
        <taxon>Vertebrata</taxon>
        <taxon>Euteleostomi</taxon>
        <taxon>Amphibia</taxon>
        <taxon>Batrachia</taxon>
        <taxon>Anura</taxon>
        <taxon>Neobatrachia</taxon>
        <taxon>Hyloidea</taxon>
        <taxon>Dendrobatidae</taxon>
        <taxon>Dendrobatinae</taxon>
        <taxon>Ranitomeya</taxon>
    </lineage>
</organism>
<dbReference type="EMBL" id="CAUEEQ010011792">
    <property type="protein sequence ID" value="CAJ0935830.1"/>
    <property type="molecule type" value="Genomic_DNA"/>
</dbReference>
<evidence type="ECO:0000313" key="3">
    <source>
        <dbReference type="Proteomes" id="UP001176940"/>
    </source>
</evidence>
<dbReference type="SUPFAM" id="SSF52279">
    <property type="entry name" value="Beta-D-glucan exohydrolase, C-terminal domain"/>
    <property type="match status" value="1"/>
</dbReference>
<dbReference type="Proteomes" id="UP001176940">
    <property type="component" value="Unassembled WGS sequence"/>
</dbReference>
<protein>
    <recommendedName>
        <fullName evidence="4">Fibronectin type III-like domain-containing protein</fullName>
    </recommendedName>
</protein>
<dbReference type="Gene3D" id="3.40.50.1700">
    <property type="entry name" value="Glycoside hydrolase family 3 C-terminal domain"/>
    <property type="match status" value="1"/>
</dbReference>
<keyword evidence="1" id="KW-0378">Hydrolase</keyword>
<keyword evidence="3" id="KW-1185">Reference proteome</keyword>
<evidence type="ECO:0000313" key="2">
    <source>
        <dbReference type="EMBL" id="CAJ0935830.1"/>
    </source>
</evidence>
<name>A0ABN9LCJ3_9NEOB</name>
<reference evidence="2" key="1">
    <citation type="submission" date="2023-07" db="EMBL/GenBank/DDBJ databases">
        <authorList>
            <person name="Stuckert A."/>
        </authorList>
    </citation>
    <scope>NUCLEOTIDE SEQUENCE</scope>
</reference>
<gene>
    <name evidence="2" type="ORF">RIMI_LOCUS6527237</name>
</gene>
<evidence type="ECO:0008006" key="4">
    <source>
        <dbReference type="Google" id="ProtNLM"/>
    </source>
</evidence>